<sequence length="83" mass="9232">MVWAGDREPWCGQGTGNHGVGRGQGTMVRAWGKRGMVVEARVGVFAWDVWFHEEKSFGFEAAVDVTCVHYVKRKGRGSVHDLV</sequence>
<evidence type="ECO:0000313" key="1">
    <source>
        <dbReference type="EMBL" id="KAK3853686.1"/>
    </source>
</evidence>
<comment type="caution">
    <text evidence="1">The sequence shown here is derived from an EMBL/GenBank/DDBJ whole genome shotgun (WGS) entry which is preliminary data.</text>
</comment>
<name>A0AAE1BMZ3_PETCI</name>
<keyword evidence="2" id="KW-1185">Reference proteome</keyword>
<organism evidence="1 2">
    <name type="scientific">Petrolisthes cinctipes</name>
    <name type="common">Flat porcelain crab</name>
    <dbReference type="NCBI Taxonomy" id="88211"/>
    <lineage>
        <taxon>Eukaryota</taxon>
        <taxon>Metazoa</taxon>
        <taxon>Ecdysozoa</taxon>
        <taxon>Arthropoda</taxon>
        <taxon>Crustacea</taxon>
        <taxon>Multicrustacea</taxon>
        <taxon>Malacostraca</taxon>
        <taxon>Eumalacostraca</taxon>
        <taxon>Eucarida</taxon>
        <taxon>Decapoda</taxon>
        <taxon>Pleocyemata</taxon>
        <taxon>Anomura</taxon>
        <taxon>Galatheoidea</taxon>
        <taxon>Porcellanidae</taxon>
        <taxon>Petrolisthes</taxon>
    </lineage>
</organism>
<dbReference type="Proteomes" id="UP001286313">
    <property type="component" value="Unassembled WGS sequence"/>
</dbReference>
<proteinExistence type="predicted"/>
<dbReference type="AlphaFoldDB" id="A0AAE1BMZ3"/>
<protein>
    <submittedName>
        <fullName evidence="1">Uncharacterized protein</fullName>
    </submittedName>
</protein>
<accession>A0AAE1BMZ3</accession>
<gene>
    <name evidence="1" type="ORF">Pcinc_039787</name>
</gene>
<evidence type="ECO:0000313" key="2">
    <source>
        <dbReference type="Proteomes" id="UP001286313"/>
    </source>
</evidence>
<reference evidence="1" key="1">
    <citation type="submission" date="2023-10" db="EMBL/GenBank/DDBJ databases">
        <title>Genome assemblies of two species of porcelain crab, Petrolisthes cinctipes and Petrolisthes manimaculis (Anomura: Porcellanidae).</title>
        <authorList>
            <person name="Angst P."/>
        </authorList>
    </citation>
    <scope>NUCLEOTIDE SEQUENCE</scope>
    <source>
        <strain evidence="1">PB745_01</strain>
        <tissue evidence="1">Gill</tissue>
    </source>
</reference>
<dbReference type="EMBL" id="JAWQEG010006867">
    <property type="protein sequence ID" value="KAK3853686.1"/>
    <property type="molecule type" value="Genomic_DNA"/>
</dbReference>